<dbReference type="PANTHER" id="PTHR45964">
    <property type="entry name" value="WSCD FAMILY MEMBER CG9164"/>
    <property type="match status" value="1"/>
</dbReference>
<evidence type="ECO:0008006" key="5">
    <source>
        <dbReference type="Google" id="ProtNLM"/>
    </source>
</evidence>
<sequence length="220" mass="24565">MKLRVMASACRYRVLAVGATVSCLYFFILELIVSRHLDLMNGETQPSKYLDETKKSAPTPVTMATRNGNGRMLGRRLSHQRVMVLCSNMSFQRPPGPVTALASFPGSGNTWIRYLLQQATGVYTGSIYTDYALLRHGFPAENVVNGSVLLVKTHEWGIHIRQNFSRAVLIVRDPVPAILAEFNRQGGGHIGHASIDKYRNKEGKLWKAFVSGKSRSWLET</sequence>
<dbReference type="AlphaFoldDB" id="T1IQ75"/>
<dbReference type="eggNOG" id="KOG4157">
    <property type="taxonomic scope" value="Eukaryota"/>
</dbReference>
<dbReference type="STRING" id="126957.T1IQ75"/>
<evidence type="ECO:0000256" key="2">
    <source>
        <dbReference type="SAM" id="Phobius"/>
    </source>
</evidence>
<proteinExistence type="inferred from homology"/>
<feature type="transmembrane region" description="Helical" evidence="2">
    <location>
        <begin position="12"/>
        <end position="33"/>
    </location>
</feature>
<evidence type="ECO:0000256" key="1">
    <source>
        <dbReference type="ARBA" id="ARBA00010236"/>
    </source>
</evidence>
<protein>
    <recommendedName>
        <fullName evidence="5">Sulfotransferase domain-containing protein</fullName>
    </recommendedName>
</protein>
<accession>T1IQ75</accession>
<dbReference type="SUPFAM" id="SSF52540">
    <property type="entry name" value="P-loop containing nucleoside triphosphate hydrolases"/>
    <property type="match status" value="1"/>
</dbReference>
<organism evidence="3 4">
    <name type="scientific">Strigamia maritima</name>
    <name type="common">European centipede</name>
    <name type="synonym">Geophilus maritimus</name>
    <dbReference type="NCBI Taxonomy" id="126957"/>
    <lineage>
        <taxon>Eukaryota</taxon>
        <taxon>Metazoa</taxon>
        <taxon>Ecdysozoa</taxon>
        <taxon>Arthropoda</taxon>
        <taxon>Myriapoda</taxon>
        <taxon>Chilopoda</taxon>
        <taxon>Pleurostigmophora</taxon>
        <taxon>Geophilomorpha</taxon>
        <taxon>Linotaeniidae</taxon>
        <taxon>Strigamia</taxon>
    </lineage>
</organism>
<keyword evidence="2" id="KW-0812">Transmembrane</keyword>
<keyword evidence="4" id="KW-1185">Reference proteome</keyword>
<keyword evidence="2" id="KW-1133">Transmembrane helix</keyword>
<reference evidence="3" key="2">
    <citation type="submission" date="2015-02" db="UniProtKB">
        <authorList>
            <consortium name="EnsemblMetazoa"/>
        </authorList>
    </citation>
    <scope>IDENTIFICATION</scope>
</reference>
<dbReference type="InterPro" id="IPR027417">
    <property type="entry name" value="P-loop_NTPase"/>
</dbReference>
<comment type="similarity">
    <text evidence="1">Belongs to the WSCD family.</text>
</comment>
<evidence type="ECO:0000313" key="3">
    <source>
        <dbReference type="EnsemblMetazoa" id="SMAR003185-PA"/>
    </source>
</evidence>
<dbReference type="EnsemblMetazoa" id="SMAR003185-RA">
    <property type="protein sequence ID" value="SMAR003185-PA"/>
    <property type="gene ID" value="SMAR003185"/>
</dbReference>
<name>T1IQ75_STRMM</name>
<dbReference type="Gene3D" id="3.40.50.300">
    <property type="entry name" value="P-loop containing nucleotide triphosphate hydrolases"/>
    <property type="match status" value="1"/>
</dbReference>
<dbReference type="PhylomeDB" id="T1IQ75"/>
<dbReference type="InterPro" id="IPR051589">
    <property type="entry name" value="Sialate-O-sulfotransferase"/>
</dbReference>
<keyword evidence="2" id="KW-0472">Membrane</keyword>
<reference evidence="4" key="1">
    <citation type="submission" date="2011-05" db="EMBL/GenBank/DDBJ databases">
        <authorList>
            <person name="Richards S.R."/>
            <person name="Qu J."/>
            <person name="Jiang H."/>
            <person name="Jhangiani S.N."/>
            <person name="Agravi P."/>
            <person name="Goodspeed R."/>
            <person name="Gross S."/>
            <person name="Mandapat C."/>
            <person name="Jackson L."/>
            <person name="Mathew T."/>
            <person name="Pu L."/>
            <person name="Thornton R."/>
            <person name="Saada N."/>
            <person name="Wilczek-Boney K.B."/>
            <person name="Lee S."/>
            <person name="Kovar C."/>
            <person name="Wu Y."/>
            <person name="Scherer S.E."/>
            <person name="Worley K.C."/>
            <person name="Muzny D.M."/>
            <person name="Gibbs R."/>
        </authorList>
    </citation>
    <scope>NUCLEOTIDE SEQUENCE</scope>
    <source>
        <strain evidence="4">Brora</strain>
    </source>
</reference>
<dbReference type="EMBL" id="JH431295">
    <property type="status" value="NOT_ANNOTATED_CDS"/>
    <property type="molecule type" value="Genomic_DNA"/>
</dbReference>
<evidence type="ECO:0000313" key="4">
    <source>
        <dbReference type="Proteomes" id="UP000014500"/>
    </source>
</evidence>
<dbReference type="HOGENOM" id="CLU_1258920_0_0_1"/>
<dbReference type="PANTHER" id="PTHR45964:SF5">
    <property type="entry name" value="WSCD FAMILY MEMBER CG9164"/>
    <property type="match status" value="1"/>
</dbReference>
<dbReference type="Proteomes" id="UP000014500">
    <property type="component" value="Unassembled WGS sequence"/>
</dbReference>